<organism evidence="1 2">
    <name type="scientific">Frankliniella occidentalis</name>
    <name type="common">Western flower thrips</name>
    <name type="synonym">Euthrips occidentalis</name>
    <dbReference type="NCBI Taxonomy" id="133901"/>
    <lineage>
        <taxon>Eukaryota</taxon>
        <taxon>Metazoa</taxon>
        <taxon>Ecdysozoa</taxon>
        <taxon>Arthropoda</taxon>
        <taxon>Hexapoda</taxon>
        <taxon>Insecta</taxon>
        <taxon>Pterygota</taxon>
        <taxon>Neoptera</taxon>
        <taxon>Paraneoptera</taxon>
        <taxon>Thysanoptera</taxon>
        <taxon>Terebrantia</taxon>
        <taxon>Thripoidea</taxon>
        <taxon>Thripidae</taxon>
        <taxon>Frankliniella</taxon>
    </lineage>
</organism>
<proteinExistence type="predicted"/>
<dbReference type="GeneID" id="127751550"/>
<dbReference type="AlphaFoldDB" id="A0A9C6XTY2"/>
<sequence>MSSLVARKLQDAAIEEIRPLLQLNHVTPARAKEMLRMGLKTIRDVALVDPPLLLSLGVTNMPKWTAVEIVSDARLHIMQDALELAAESEDCRDAISRRPVTTSAMS</sequence>
<accession>A0A9C6XTY2</accession>
<dbReference type="KEGG" id="foc:127751550"/>
<dbReference type="OrthoDB" id="2320933at2759"/>
<protein>
    <submittedName>
        <fullName evidence="2">Uncharacterized protein LOC127751550</fullName>
    </submittedName>
</protein>
<evidence type="ECO:0000313" key="1">
    <source>
        <dbReference type="Proteomes" id="UP000504606"/>
    </source>
</evidence>
<dbReference type="Proteomes" id="UP000504606">
    <property type="component" value="Unplaced"/>
</dbReference>
<name>A0A9C6XTY2_FRAOC</name>
<keyword evidence="1" id="KW-1185">Reference proteome</keyword>
<dbReference type="SUPFAM" id="SSF158702">
    <property type="entry name" value="Sec63 N-terminal domain-like"/>
    <property type="match status" value="1"/>
</dbReference>
<reference evidence="2" key="1">
    <citation type="submission" date="2025-08" db="UniProtKB">
        <authorList>
            <consortium name="RefSeq"/>
        </authorList>
    </citation>
    <scope>IDENTIFICATION</scope>
    <source>
        <tissue evidence="2">Whole organism</tissue>
    </source>
</reference>
<evidence type="ECO:0000313" key="2">
    <source>
        <dbReference type="RefSeq" id="XP_052131219.1"/>
    </source>
</evidence>
<gene>
    <name evidence="2" type="primary">LOC127751550</name>
</gene>
<dbReference type="RefSeq" id="XP_052131219.1">
    <property type="nucleotide sequence ID" value="XM_052275259.1"/>
</dbReference>